<evidence type="ECO:0000256" key="4">
    <source>
        <dbReference type="ARBA" id="ARBA00022840"/>
    </source>
</evidence>
<evidence type="ECO:0008006" key="9">
    <source>
        <dbReference type="Google" id="ProtNLM"/>
    </source>
</evidence>
<evidence type="ECO:0000256" key="1">
    <source>
        <dbReference type="ARBA" id="ARBA00022741"/>
    </source>
</evidence>
<keyword evidence="2" id="KW-0378">Hydrolase</keyword>
<dbReference type="Gene3D" id="3.40.50.300">
    <property type="entry name" value="P-loop containing nucleotide triphosphate hydrolases"/>
    <property type="match status" value="2"/>
</dbReference>
<dbReference type="PANTHER" id="PTHR43788:SF8">
    <property type="entry name" value="DNA-BINDING PROTEIN SMUBP-2"/>
    <property type="match status" value="1"/>
</dbReference>
<dbReference type="Pfam" id="PF13087">
    <property type="entry name" value="AAA_12"/>
    <property type="match status" value="1"/>
</dbReference>
<name>A0A542ZE15_RARFA</name>
<protein>
    <recommendedName>
        <fullName evidence="9">AAA+ ATPase domain-containing protein</fullName>
    </recommendedName>
</protein>
<evidence type="ECO:0000259" key="6">
    <source>
        <dbReference type="Pfam" id="PF13482"/>
    </source>
</evidence>
<keyword evidence="3" id="KW-0347">Helicase</keyword>
<dbReference type="SUPFAM" id="SSF52540">
    <property type="entry name" value="P-loop containing nucleoside triphosphate hydrolases"/>
    <property type="match status" value="1"/>
</dbReference>
<dbReference type="GO" id="GO:0016787">
    <property type="term" value="F:hydrolase activity"/>
    <property type="evidence" value="ECO:0007669"/>
    <property type="project" value="UniProtKB-KW"/>
</dbReference>
<evidence type="ECO:0000313" key="8">
    <source>
        <dbReference type="Proteomes" id="UP000315389"/>
    </source>
</evidence>
<dbReference type="Proteomes" id="UP000315389">
    <property type="component" value="Unassembled WGS sequence"/>
</dbReference>
<evidence type="ECO:0000259" key="5">
    <source>
        <dbReference type="Pfam" id="PF13087"/>
    </source>
</evidence>
<dbReference type="GO" id="GO:0005524">
    <property type="term" value="F:ATP binding"/>
    <property type="evidence" value="ECO:0007669"/>
    <property type="project" value="UniProtKB-KW"/>
</dbReference>
<dbReference type="PANTHER" id="PTHR43788">
    <property type="entry name" value="DNA2/NAM7 HELICASE FAMILY MEMBER"/>
    <property type="match status" value="1"/>
</dbReference>
<gene>
    <name evidence="7" type="ORF">FB461_1999</name>
</gene>
<keyword evidence="1" id="KW-0547">Nucleotide-binding</keyword>
<keyword evidence="8" id="KW-1185">Reference proteome</keyword>
<dbReference type="CDD" id="cd17934">
    <property type="entry name" value="DEXXQc_Upf1-like"/>
    <property type="match status" value="1"/>
</dbReference>
<dbReference type="InterPro" id="IPR038720">
    <property type="entry name" value="YprB_RNase_H-like_dom"/>
</dbReference>
<dbReference type="InterPro" id="IPR047187">
    <property type="entry name" value="SF1_C_Upf1"/>
</dbReference>
<evidence type="ECO:0000256" key="2">
    <source>
        <dbReference type="ARBA" id="ARBA00022801"/>
    </source>
</evidence>
<dbReference type="EMBL" id="VFOS01000003">
    <property type="protein sequence ID" value="TQL58584.1"/>
    <property type="molecule type" value="Genomic_DNA"/>
</dbReference>
<dbReference type="AlphaFoldDB" id="A0A542ZE15"/>
<proteinExistence type="predicted"/>
<dbReference type="InterPro" id="IPR041679">
    <property type="entry name" value="DNA2/NAM7-like_C"/>
</dbReference>
<dbReference type="CDD" id="cd18808">
    <property type="entry name" value="SF1_C_Upf1"/>
    <property type="match status" value="1"/>
</dbReference>
<feature type="domain" description="DNA2/NAM7 helicase-like C-terminal" evidence="5">
    <location>
        <begin position="966"/>
        <end position="1148"/>
    </location>
</feature>
<dbReference type="RefSeq" id="WP_142121605.1">
    <property type="nucleotide sequence ID" value="NZ_BAAASV010000002.1"/>
</dbReference>
<dbReference type="GO" id="GO:0043139">
    <property type="term" value="F:5'-3' DNA helicase activity"/>
    <property type="evidence" value="ECO:0007669"/>
    <property type="project" value="TreeGrafter"/>
</dbReference>
<organism evidence="7 8">
    <name type="scientific">Rarobacter faecitabidus</name>
    <dbReference type="NCBI Taxonomy" id="13243"/>
    <lineage>
        <taxon>Bacteria</taxon>
        <taxon>Bacillati</taxon>
        <taxon>Actinomycetota</taxon>
        <taxon>Actinomycetes</taxon>
        <taxon>Micrococcales</taxon>
        <taxon>Rarobacteraceae</taxon>
        <taxon>Rarobacter</taxon>
    </lineage>
</organism>
<dbReference type="InterPro" id="IPR050534">
    <property type="entry name" value="Coronavir_polyprotein_1ab"/>
</dbReference>
<evidence type="ECO:0000313" key="7">
    <source>
        <dbReference type="EMBL" id="TQL58584.1"/>
    </source>
</evidence>
<comment type="caution">
    <text evidence="7">The sequence shown here is derived from an EMBL/GenBank/DDBJ whole genome shotgun (WGS) entry which is preliminary data.</text>
</comment>
<dbReference type="OrthoDB" id="9757917at2"/>
<feature type="domain" description="YprB ribonuclease H-like" evidence="6">
    <location>
        <begin position="337"/>
        <end position="476"/>
    </location>
</feature>
<keyword evidence="4" id="KW-0067">ATP-binding</keyword>
<sequence length="1195" mass="129076">MYLIEGDVVLSPSDLVSAAACEFGVARSLDALLDRIAWPQREPDQVLERAAALGRSHEARVLADFRQRGFDVVEIPRPRSIDPAEIDAVIADSMAALDAGADVVAQPAVRANGMVGYPDFLVRQADGSYEVQDAKLARSAKVSALLQVSAYADMLTAQGVPVAPKARLVLGQGAQSVHRLRDLQPVYRRRRSRLARLVDLRLTSDDAVEWGDPTVTACGQCEWCASEVKERADVFLVAGVRPRQRAALRMAGIETIPQLASSRGAIEGISYAEADGLREQARVQLRTYAEAAPAVDVVEPAAIAALHRRSPRDLFISVAVDPLHAEPGREQDETSWGLTYLVGLAEPAGHAKPIWAANAREERAGLESLMEIIARRRSADPLMHVYHFGVQDRRALLSMAARHGSCEVELDGLLRDGVFVDLYPVVRRAMRIGVESYDLESVAPALGVEWDRGDGRAMLPAFWEYRRQTDLDLLSEAAESWTVVESLGLGAASAVAGLRERLIELGAKWDVRPGAQTTAPLGPSTAGFDIGESGVARYLRRFGAEPMDDSATADEIGWGLAAAAVDFYPRETKSYWWAHYERLQAPIPEWAGTRDVFVVDRWQSEILERSGRGVDAHRGDRLLRLLGEFGAGSTLRVGDKPWVLYDFDDPVDADRTRSGYRPSHRRSEVIEVDIDRGVVLLRERSDPATGRDVLPVALTPPPPLPTGRMPGAIAEWASRVCGAIPAWPADAASDLVRRARPRLRTAEVDDASAAHPGIELSPLVRVGDHGAPDLISAITASVGRLDDSYIAVQGPPGTGKTYVGARVIGNLVRHLGWRVGVVAQSHAAVENLLRGVVAAGVPPERVAKKRGRKSVGEATWTWLDVDKVGGFVRGLGGLVLGGTAWDFANENRVGRRALDLLVIDEAGQFALPATIAAAASARNLLLLGDPQQLPQVTQGSHPMPVGISALGHLCAGRDVLPDEFGYFLERSWRMSPELTREVSRLYYGGRLESADAVTERSLAGDEGPGDPQGEDALIAPGLHAVEVAHSGRATESIEEARRVVEIVQSLLGKRWIQPDAGEDRPLAAGDFIVVTPYNAQAGRIEDELSRAGLGDVAVGTVDRFQGREAVISIVSMAASAPQDVPRGMSFLLMRNRLNVAISRAKWSSFLLYSPHLLDHVPASPAGLSELSDFLRLVAGGERAWTGAPPGVGRAR</sequence>
<dbReference type="Pfam" id="PF13482">
    <property type="entry name" value="RNase_H_2"/>
    <property type="match status" value="1"/>
</dbReference>
<accession>A0A542ZE15</accession>
<dbReference type="InterPro" id="IPR019993">
    <property type="entry name" value="RecB_nuclease_TM0106_put"/>
</dbReference>
<dbReference type="NCBIfam" id="TIGR03491">
    <property type="entry name" value="TM0106 family RecB-like putative nuclease"/>
    <property type="match status" value="1"/>
</dbReference>
<dbReference type="Pfam" id="PF13604">
    <property type="entry name" value="AAA_30"/>
    <property type="match status" value="1"/>
</dbReference>
<evidence type="ECO:0000256" key="3">
    <source>
        <dbReference type="ARBA" id="ARBA00022806"/>
    </source>
</evidence>
<reference evidence="7 8" key="1">
    <citation type="submission" date="2019-06" db="EMBL/GenBank/DDBJ databases">
        <title>Sequencing the genomes of 1000 actinobacteria strains.</title>
        <authorList>
            <person name="Klenk H.-P."/>
        </authorList>
    </citation>
    <scope>NUCLEOTIDE SEQUENCE [LARGE SCALE GENOMIC DNA]</scope>
    <source>
        <strain evidence="7 8">DSM 4813</strain>
    </source>
</reference>
<dbReference type="InterPro" id="IPR027417">
    <property type="entry name" value="P-loop_NTPase"/>
</dbReference>